<gene>
    <name evidence="1" type="ordered locus">Minf_2105</name>
</gene>
<evidence type="ECO:0000313" key="1">
    <source>
        <dbReference type="EMBL" id="ACD84159.1"/>
    </source>
</evidence>
<dbReference type="Proteomes" id="UP000009149">
    <property type="component" value="Chromosome"/>
</dbReference>
<protein>
    <submittedName>
        <fullName evidence="1">Uncharacterized protein</fullName>
    </submittedName>
</protein>
<dbReference type="STRING" id="481448.Minf_2105"/>
<evidence type="ECO:0000313" key="2">
    <source>
        <dbReference type="Proteomes" id="UP000009149"/>
    </source>
</evidence>
<organism evidence="1 2">
    <name type="scientific">Methylacidiphilum infernorum (isolate V4)</name>
    <name type="common">Methylokorus infernorum (strain V4)</name>
    <dbReference type="NCBI Taxonomy" id="481448"/>
    <lineage>
        <taxon>Bacteria</taxon>
        <taxon>Pseudomonadati</taxon>
        <taxon>Verrucomicrobiota</taxon>
        <taxon>Methylacidiphilae</taxon>
        <taxon>Methylacidiphilales</taxon>
        <taxon>Methylacidiphilaceae</taxon>
        <taxon>Methylacidiphilum (ex Ratnadevi et al. 2023)</taxon>
    </lineage>
</organism>
<dbReference type="AlphaFoldDB" id="B3DZ67"/>
<dbReference type="HOGENOM" id="CLU_2771150_0_0_0"/>
<accession>B3DZ67</accession>
<reference evidence="1 2" key="1">
    <citation type="journal article" date="2008" name="Biol. Direct">
        <title>Complete genome sequence of the extremely acidophilic methanotroph isolate V4, Methylacidiphilum infernorum, a representative of the bacterial phylum Verrucomicrobia.</title>
        <authorList>
            <person name="Hou S."/>
            <person name="Makarova K.S."/>
            <person name="Saw J.H."/>
            <person name="Senin P."/>
            <person name="Ly B.V."/>
            <person name="Zhou Z."/>
            <person name="Ren Y."/>
            <person name="Wang J."/>
            <person name="Galperin M.Y."/>
            <person name="Omelchenko M.V."/>
            <person name="Wolf Y.I."/>
            <person name="Yutin N."/>
            <person name="Koonin E.V."/>
            <person name="Stott M.B."/>
            <person name="Mountain B.W."/>
            <person name="Crowe M.A."/>
            <person name="Smirnova A.V."/>
            <person name="Dunfield P.F."/>
            <person name="Feng L."/>
            <person name="Wang L."/>
            <person name="Alam M."/>
        </authorList>
    </citation>
    <scope>NUCLEOTIDE SEQUENCE [LARGE SCALE GENOMIC DNA]</scope>
    <source>
        <strain evidence="2">Isolate V4</strain>
    </source>
</reference>
<proteinExistence type="predicted"/>
<name>B3DZ67_METI4</name>
<dbReference type="EMBL" id="CP000975">
    <property type="protein sequence ID" value="ACD84159.1"/>
    <property type="molecule type" value="Genomic_DNA"/>
</dbReference>
<sequence length="69" mass="7440">MPLSLKLSHDVSQVLLQALRVGLLTKHSLGGHPVSFFAQALAECLPRLLVQKSSIKLGKSRLMSHAIAP</sequence>
<dbReference type="RefSeq" id="WP_012464441.1">
    <property type="nucleotide sequence ID" value="NC_010794.1"/>
</dbReference>
<dbReference type="KEGG" id="min:Minf_2105"/>